<comment type="caution">
    <text evidence="8">The sequence shown here is derived from an EMBL/GenBank/DDBJ whole genome shotgun (WGS) entry which is preliminary data.</text>
</comment>
<dbReference type="InterPro" id="IPR051923">
    <property type="entry name" value="Glycosyl_Hydrolase_39"/>
</dbReference>
<feature type="signal peptide" evidence="5">
    <location>
        <begin position="1"/>
        <end position="27"/>
    </location>
</feature>
<keyword evidence="2 5" id="KW-0732">Signal</keyword>
<protein>
    <submittedName>
        <fullName evidence="8">Ig-like domain-containing protein</fullName>
    </submittedName>
</protein>
<evidence type="ECO:0000313" key="8">
    <source>
        <dbReference type="EMBL" id="HIU57409.1"/>
    </source>
</evidence>
<evidence type="ECO:0000259" key="6">
    <source>
        <dbReference type="Pfam" id="PF01229"/>
    </source>
</evidence>
<dbReference type="Pfam" id="PF01229">
    <property type="entry name" value="Glyco_hydro_39"/>
    <property type="match status" value="1"/>
</dbReference>
<evidence type="ECO:0000256" key="1">
    <source>
        <dbReference type="ARBA" id="ARBA00008875"/>
    </source>
</evidence>
<feature type="domain" description="SbsA Ig-like" evidence="7">
    <location>
        <begin position="1152"/>
        <end position="1241"/>
    </location>
</feature>
<dbReference type="Gene3D" id="2.60.40.1220">
    <property type="match status" value="1"/>
</dbReference>
<evidence type="ECO:0000256" key="5">
    <source>
        <dbReference type="SAM" id="SignalP"/>
    </source>
</evidence>
<sequence>MRKKVLSLILSFCMVSGTIPALSAAHAADNVGYAEYVFGDTDSSINVEGIDVNNRVIVEKGGKKALQRTTAEEELYIYMKLDDSFRDPLGQPVHITVEYFDEGGGCFTLAYDGTNNNYGNGGHTNSPDIVRMQNTGEWKTFDFYIEDIVFEHDYYFGYDFRIGLWSETMGRSLENVYIHSIKIEAVQPKDLLAGEVSSSYLGNIFGPDESKMLTFNIQNRTSAEFSGNVEYIVRNFDGAEVLRKSEQLSVAPHENKNHGASFNEIDKFGIYTIEAAYSLEGTVDGENHVYEDSQTGDFSYVNKVPSDIKNEKVNVATHGTWYGYNEAAQAADWLGVGSVRDEIRWRYVEQEKDKLSVPQENAAYVNAVKNNGMNFFMLLAYGNYLYDGGEASAQMVAPETEEQLDGWERYCGFIAETYKDYFNEFEVWNEYNINGFNNKNASPENYVEMAKRAARAVKEHIPDAKIFGGGLAGADASYLRRLLEAGLYEYVDGFSCHPYDWSGEFRNQKFIDDMRSFRNTINEYGDDDKLIYMTELGINDGTEADTGVSTIEKASMVIQAYSLMVGEDLADKWWWYDLIKSSANVTDQETNFGLIKTGYNADGETAYAATPAYAVMAGMNYMLTDAEVTGNVVYEDSEMRAYRFRSRFGDDIATAWSTIGDRNINLRLGCNEVEVYDMYTNLIGTAKSENGEYTFTVGNEPIYIKGSFTDFSRIDGETLINSDFQSCEDNSEITVDADADGWYLKREDPEADTGTASVINEDGNKLIKMTGNGVRVERSAGKEYTSGTVSFTYKLKRSGLGTGYAFLNGSSQYYAPSLHGDTAKLGKYPPWEEDKYKPAVYADKVTAMTIQPDTWYTVTGTIDLDNDKIAMIIQDPWTTARVVNDNYDGSFNRVQFCSGWEGYDMYVDDVVIKYYGSGKTQVVTEVDLPFTETFESYSDMDDMRYNWNVYSEGGSSANTEQPQIVDDNGNKVFYLGFSKGPDNTCAKTMFSGKVTNGKVTAEFDIKPSDKLATHIYFNGTREGGDPGVSAMSILYFVNGKARAMSNSENNGTELGSFSPDTWYHCTAEADVSTGVMTVKVDDGNGNVYETSGVYSELRDMKFVSIEGFTLQEWGASENGGSYFDNVVIRKAAKKPSLSLHSLSFVNGGTVTSSRNDVPAETEKILIDFGTEMDAETLSDIVIKDRSGNTVPYSAETDGTKAVLTLGGSLRPGTEYTVSIPKSAANTDGVQLGRDQDISFTTASAEPEESEKPDEPAGFSGEIVSVRANGSEVTQLSQLESGDVFEVSAEITNESSKPEDAVLICAFYDGSGALLNVSFESIEAAPSQKTEGTARFTAEDTENAVKMQLMLWDGFGSAVPIGNMLTLGK</sequence>
<name>A0A9D1SEG6_9FIRM</name>
<comment type="similarity">
    <text evidence="1">Belongs to the glycosyl hydrolase 39 family.</text>
</comment>
<dbReference type="InterPro" id="IPR049166">
    <property type="entry name" value="GH39_cat"/>
</dbReference>
<dbReference type="PANTHER" id="PTHR12631:SF10">
    <property type="entry name" value="BETA-XYLOSIDASE-LIKE PROTEIN-RELATED"/>
    <property type="match status" value="1"/>
</dbReference>
<organism evidence="8 9">
    <name type="scientific">Candidatus Ornithomonoglobus merdipullorum</name>
    <dbReference type="NCBI Taxonomy" id="2840895"/>
    <lineage>
        <taxon>Bacteria</taxon>
        <taxon>Bacillati</taxon>
        <taxon>Bacillota</taxon>
        <taxon>Clostridia</taxon>
        <taxon>Candidatus Ornithomonoglobus</taxon>
    </lineage>
</organism>
<keyword evidence="4" id="KW-0326">Glycosidase</keyword>
<accession>A0A9D1SEG6</accession>
<keyword evidence="3" id="KW-0378">Hydrolase</keyword>
<dbReference type="Proteomes" id="UP000824109">
    <property type="component" value="Unassembled WGS sequence"/>
</dbReference>
<evidence type="ECO:0000259" key="7">
    <source>
        <dbReference type="Pfam" id="PF13205"/>
    </source>
</evidence>
<dbReference type="EMBL" id="DVNB01000067">
    <property type="protein sequence ID" value="HIU57409.1"/>
    <property type="molecule type" value="Genomic_DNA"/>
</dbReference>
<evidence type="ECO:0000256" key="2">
    <source>
        <dbReference type="ARBA" id="ARBA00022729"/>
    </source>
</evidence>
<dbReference type="PANTHER" id="PTHR12631">
    <property type="entry name" value="ALPHA-L-IDURONIDASE"/>
    <property type="match status" value="1"/>
</dbReference>
<evidence type="ECO:0000256" key="3">
    <source>
        <dbReference type="ARBA" id="ARBA00022801"/>
    </source>
</evidence>
<dbReference type="SUPFAM" id="SSF51445">
    <property type="entry name" value="(Trans)glycosidases"/>
    <property type="match status" value="1"/>
</dbReference>
<evidence type="ECO:0000256" key="4">
    <source>
        <dbReference type="ARBA" id="ARBA00023295"/>
    </source>
</evidence>
<dbReference type="InterPro" id="IPR017853">
    <property type="entry name" value="GH"/>
</dbReference>
<dbReference type="Gene3D" id="3.20.20.80">
    <property type="entry name" value="Glycosidases"/>
    <property type="match status" value="1"/>
</dbReference>
<dbReference type="Pfam" id="PF13205">
    <property type="entry name" value="Big_5"/>
    <property type="match status" value="1"/>
</dbReference>
<evidence type="ECO:0000313" key="9">
    <source>
        <dbReference type="Proteomes" id="UP000824109"/>
    </source>
</evidence>
<proteinExistence type="inferred from homology"/>
<dbReference type="InterPro" id="IPR032812">
    <property type="entry name" value="SbsA_Ig"/>
</dbReference>
<feature type="chain" id="PRO_5038516250" evidence="5">
    <location>
        <begin position="28"/>
        <end position="1368"/>
    </location>
</feature>
<gene>
    <name evidence="8" type="ORF">IAA61_06310</name>
</gene>
<reference evidence="8" key="1">
    <citation type="submission" date="2020-10" db="EMBL/GenBank/DDBJ databases">
        <authorList>
            <person name="Gilroy R."/>
        </authorList>
    </citation>
    <scope>NUCLEOTIDE SEQUENCE</scope>
    <source>
        <strain evidence="8">USAMLcec3-3695</strain>
    </source>
</reference>
<feature type="domain" description="Glycosyl hydrolases family 39 N-terminal catalytic" evidence="6">
    <location>
        <begin position="424"/>
        <end position="531"/>
    </location>
</feature>
<dbReference type="GO" id="GO:0004553">
    <property type="term" value="F:hydrolase activity, hydrolyzing O-glycosyl compounds"/>
    <property type="evidence" value="ECO:0007669"/>
    <property type="project" value="TreeGrafter"/>
</dbReference>
<dbReference type="InterPro" id="IPR014755">
    <property type="entry name" value="Cu-Rt/internalin_Ig-like"/>
</dbReference>
<reference evidence="8" key="2">
    <citation type="journal article" date="2021" name="PeerJ">
        <title>Extensive microbial diversity within the chicken gut microbiome revealed by metagenomics and culture.</title>
        <authorList>
            <person name="Gilroy R."/>
            <person name="Ravi A."/>
            <person name="Getino M."/>
            <person name="Pursley I."/>
            <person name="Horton D.L."/>
            <person name="Alikhan N.F."/>
            <person name="Baker D."/>
            <person name="Gharbi K."/>
            <person name="Hall N."/>
            <person name="Watson M."/>
            <person name="Adriaenssens E.M."/>
            <person name="Foster-Nyarko E."/>
            <person name="Jarju S."/>
            <person name="Secka A."/>
            <person name="Antonio M."/>
            <person name="Oren A."/>
            <person name="Chaudhuri R.R."/>
            <person name="La Ragione R."/>
            <person name="Hildebrand F."/>
            <person name="Pallen M.J."/>
        </authorList>
    </citation>
    <scope>NUCLEOTIDE SEQUENCE</scope>
    <source>
        <strain evidence="8">USAMLcec3-3695</strain>
    </source>
</reference>